<dbReference type="SUPFAM" id="SSF51556">
    <property type="entry name" value="Metallo-dependent hydrolases"/>
    <property type="match status" value="1"/>
</dbReference>
<dbReference type="InterPro" id="IPR032465">
    <property type="entry name" value="ACMSD"/>
</dbReference>
<name>A0ABX0FL26_9BURK</name>
<reference evidence="3 4" key="1">
    <citation type="submission" date="2020-01" db="EMBL/GenBank/DDBJ databases">
        <authorList>
            <person name="Lee S.D."/>
        </authorList>
    </citation>
    <scope>NUCLEOTIDE SEQUENCE [LARGE SCALE GENOMIC DNA]</scope>
    <source>
        <strain evidence="3 4">SAP-35</strain>
    </source>
</reference>
<evidence type="ECO:0000259" key="2">
    <source>
        <dbReference type="Pfam" id="PF04909"/>
    </source>
</evidence>
<reference evidence="4" key="2">
    <citation type="submission" date="2023-07" db="EMBL/GenBank/DDBJ databases">
        <title>Duganella aceri sp. nov., isolated from tree sap.</title>
        <authorList>
            <person name="Kim I.S."/>
        </authorList>
    </citation>
    <scope>NUCLEOTIDE SEQUENCE [LARGE SCALE GENOMIC DNA]</scope>
    <source>
        <strain evidence="4">SAP-35</strain>
    </source>
</reference>
<dbReference type="InterPro" id="IPR006680">
    <property type="entry name" value="Amidohydro-rel"/>
</dbReference>
<comment type="caution">
    <text evidence="3">The sequence shown here is derived from an EMBL/GenBank/DDBJ whole genome shotgun (WGS) entry which is preliminary data.</text>
</comment>
<evidence type="ECO:0000313" key="4">
    <source>
        <dbReference type="Proteomes" id="UP000666369"/>
    </source>
</evidence>
<dbReference type="RefSeq" id="WP_166103475.1">
    <property type="nucleotide sequence ID" value="NZ_JAADJT010000005.1"/>
</dbReference>
<organism evidence="3 4">
    <name type="scientific">Duganella aceris</name>
    <dbReference type="NCBI Taxonomy" id="2703883"/>
    <lineage>
        <taxon>Bacteria</taxon>
        <taxon>Pseudomonadati</taxon>
        <taxon>Pseudomonadota</taxon>
        <taxon>Betaproteobacteria</taxon>
        <taxon>Burkholderiales</taxon>
        <taxon>Oxalobacteraceae</taxon>
        <taxon>Telluria group</taxon>
        <taxon>Duganella</taxon>
    </lineage>
</organism>
<evidence type="ECO:0000313" key="3">
    <source>
        <dbReference type="EMBL" id="NGZ85222.1"/>
    </source>
</evidence>
<dbReference type="Proteomes" id="UP000666369">
    <property type="component" value="Unassembled WGS sequence"/>
</dbReference>
<evidence type="ECO:0000256" key="1">
    <source>
        <dbReference type="ARBA" id="ARBA00023239"/>
    </source>
</evidence>
<keyword evidence="4" id="KW-1185">Reference proteome</keyword>
<dbReference type="InterPro" id="IPR032466">
    <property type="entry name" value="Metal_Hydrolase"/>
</dbReference>
<keyword evidence="1" id="KW-0456">Lyase</keyword>
<dbReference type="Pfam" id="PF04909">
    <property type="entry name" value="Amidohydro_2"/>
    <property type="match status" value="1"/>
</dbReference>
<proteinExistence type="predicted"/>
<accession>A0ABX0FL26</accession>
<dbReference type="PANTHER" id="PTHR21240:SF28">
    <property type="entry name" value="ISO-OROTATE DECARBOXYLASE (EUROFUNG)"/>
    <property type="match status" value="1"/>
</dbReference>
<dbReference type="EMBL" id="JAADJT010000005">
    <property type="protein sequence ID" value="NGZ85222.1"/>
    <property type="molecule type" value="Genomic_DNA"/>
</dbReference>
<protein>
    <submittedName>
        <fullName evidence="3">Amidohydrolase family protein</fullName>
    </submittedName>
</protein>
<gene>
    <name evidence="3" type="ORF">GW587_13270</name>
</gene>
<sequence length="353" mass="37384">MCIDCGPDCRPGEHQRQRPADSPLPAAAVDHHLHIQGPEVSAELKHRAALAPEDFAIFSPALFDTRSGADALAELDQAGIQEGVLLSMAYTFASPRATMRDDAAAVARLTRAENLYNVMAAQASGGRLHAFIGINPVADGALDELRYWAGQDGVRGVKLHLGNSGFQPELPLHVTRLAAVFAAAGDLGLAIVIHVRSGAAFPLSETAQFIEQILPHAGMAPVQIAHAGGGGGIDDETLAALALYALALERGAPGTERLVIDLSVVLVHDITDAASAELVKRLVALVRRIGPQRFVMGSDWPTICSPRDHNAMQAEQMTLSEAEWRVILANRAAYLPPYLTTAAEAAITGTEQS</sequence>
<feature type="domain" description="Amidohydrolase-related" evidence="2">
    <location>
        <begin position="67"/>
        <end position="325"/>
    </location>
</feature>
<dbReference type="PANTHER" id="PTHR21240">
    <property type="entry name" value="2-AMINO-3-CARBOXYLMUCONATE-6-SEMIALDEHYDE DECARBOXYLASE"/>
    <property type="match status" value="1"/>
</dbReference>
<dbReference type="Gene3D" id="3.20.20.140">
    <property type="entry name" value="Metal-dependent hydrolases"/>
    <property type="match status" value="1"/>
</dbReference>